<dbReference type="EMBL" id="ML210248">
    <property type="protein sequence ID" value="TFK22142.1"/>
    <property type="molecule type" value="Genomic_DNA"/>
</dbReference>
<proteinExistence type="predicted"/>
<evidence type="ECO:0000313" key="1">
    <source>
        <dbReference type="EMBL" id="TFK22142.1"/>
    </source>
</evidence>
<sequence>MDTKPVVARSLTPTCLKTLPPTVKDMVKAPAFLPPLFEESPANVKQINFDETVTLIASDAAHKEKHYGVQRNRRPTTCIPLPPLGHEAPVIHPILQSNPSSDFTWDIRFPACDLFADSVWLHQPATTPTASSFAIRCAAFERPIVVFPSDENITQHVLGPQSEERGHEDLVSIWSALALKHPGSIALWAREGKQAFRKPSCWRWELYVEWNISKSHRRRCVGTLTWINTQGVVCRQ</sequence>
<gene>
    <name evidence="1" type="ORF">FA15DRAFT_657741</name>
</gene>
<accession>A0A5C3KP94</accession>
<organism evidence="1 2">
    <name type="scientific">Coprinopsis marcescibilis</name>
    <name type="common">Agaric fungus</name>
    <name type="synonym">Psathyrella marcescibilis</name>
    <dbReference type="NCBI Taxonomy" id="230819"/>
    <lineage>
        <taxon>Eukaryota</taxon>
        <taxon>Fungi</taxon>
        <taxon>Dikarya</taxon>
        <taxon>Basidiomycota</taxon>
        <taxon>Agaricomycotina</taxon>
        <taxon>Agaricomycetes</taxon>
        <taxon>Agaricomycetidae</taxon>
        <taxon>Agaricales</taxon>
        <taxon>Agaricineae</taxon>
        <taxon>Psathyrellaceae</taxon>
        <taxon>Coprinopsis</taxon>
    </lineage>
</organism>
<protein>
    <submittedName>
        <fullName evidence="1">Uncharacterized protein</fullName>
    </submittedName>
</protein>
<keyword evidence="2" id="KW-1185">Reference proteome</keyword>
<name>A0A5C3KP94_COPMA</name>
<dbReference type="Proteomes" id="UP000307440">
    <property type="component" value="Unassembled WGS sequence"/>
</dbReference>
<reference evidence="1 2" key="1">
    <citation type="journal article" date="2019" name="Nat. Ecol. Evol.">
        <title>Megaphylogeny resolves global patterns of mushroom evolution.</title>
        <authorList>
            <person name="Varga T."/>
            <person name="Krizsan K."/>
            <person name="Foldi C."/>
            <person name="Dima B."/>
            <person name="Sanchez-Garcia M."/>
            <person name="Sanchez-Ramirez S."/>
            <person name="Szollosi G.J."/>
            <person name="Szarkandi J.G."/>
            <person name="Papp V."/>
            <person name="Albert L."/>
            <person name="Andreopoulos W."/>
            <person name="Angelini C."/>
            <person name="Antonin V."/>
            <person name="Barry K.W."/>
            <person name="Bougher N.L."/>
            <person name="Buchanan P."/>
            <person name="Buyck B."/>
            <person name="Bense V."/>
            <person name="Catcheside P."/>
            <person name="Chovatia M."/>
            <person name="Cooper J."/>
            <person name="Damon W."/>
            <person name="Desjardin D."/>
            <person name="Finy P."/>
            <person name="Geml J."/>
            <person name="Haridas S."/>
            <person name="Hughes K."/>
            <person name="Justo A."/>
            <person name="Karasinski D."/>
            <person name="Kautmanova I."/>
            <person name="Kiss B."/>
            <person name="Kocsube S."/>
            <person name="Kotiranta H."/>
            <person name="LaButti K.M."/>
            <person name="Lechner B.E."/>
            <person name="Liimatainen K."/>
            <person name="Lipzen A."/>
            <person name="Lukacs Z."/>
            <person name="Mihaltcheva S."/>
            <person name="Morgado L.N."/>
            <person name="Niskanen T."/>
            <person name="Noordeloos M.E."/>
            <person name="Ohm R.A."/>
            <person name="Ortiz-Santana B."/>
            <person name="Ovrebo C."/>
            <person name="Racz N."/>
            <person name="Riley R."/>
            <person name="Savchenko A."/>
            <person name="Shiryaev A."/>
            <person name="Soop K."/>
            <person name="Spirin V."/>
            <person name="Szebenyi C."/>
            <person name="Tomsovsky M."/>
            <person name="Tulloss R.E."/>
            <person name="Uehling J."/>
            <person name="Grigoriev I.V."/>
            <person name="Vagvolgyi C."/>
            <person name="Papp T."/>
            <person name="Martin F.M."/>
            <person name="Miettinen O."/>
            <person name="Hibbett D.S."/>
            <person name="Nagy L.G."/>
        </authorList>
    </citation>
    <scope>NUCLEOTIDE SEQUENCE [LARGE SCALE GENOMIC DNA]</scope>
    <source>
        <strain evidence="1 2">CBS 121175</strain>
    </source>
</reference>
<dbReference type="AlphaFoldDB" id="A0A5C3KP94"/>
<evidence type="ECO:0000313" key="2">
    <source>
        <dbReference type="Proteomes" id="UP000307440"/>
    </source>
</evidence>